<evidence type="ECO:0000256" key="1">
    <source>
        <dbReference type="ARBA" id="ARBA00004141"/>
    </source>
</evidence>
<dbReference type="PROSITE" id="PS01005">
    <property type="entry name" value="FORMATE_NITRITE_TP_1"/>
    <property type="match status" value="1"/>
</dbReference>
<comment type="subcellular location">
    <subcellularLocation>
        <location evidence="1">Membrane</location>
        <topology evidence="1">Multi-pass membrane protein</topology>
    </subcellularLocation>
</comment>
<dbReference type="Pfam" id="PF01226">
    <property type="entry name" value="Form_Nir_trans"/>
    <property type="match status" value="1"/>
</dbReference>
<name>A0A1G7W8V6_9FIRM</name>
<feature type="transmembrane region" description="Helical" evidence="6">
    <location>
        <begin position="112"/>
        <end position="132"/>
    </location>
</feature>
<dbReference type="PROSITE" id="PS01006">
    <property type="entry name" value="FORMATE_NITRITE_TP_2"/>
    <property type="match status" value="1"/>
</dbReference>
<dbReference type="EMBL" id="FNCP01000005">
    <property type="protein sequence ID" value="SDG67530.1"/>
    <property type="molecule type" value="Genomic_DNA"/>
</dbReference>
<feature type="transmembrane region" description="Helical" evidence="6">
    <location>
        <begin position="69"/>
        <end position="100"/>
    </location>
</feature>
<feature type="transmembrane region" description="Helical" evidence="6">
    <location>
        <begin position="252"/>
        <end position="274"/>
    </location>
</feature>
<protein>
    <submittedName>
        <fullName evidence="7">Formate/nitrite transporter</fullName>
    </submittedName>
</protein>
<dbReference type="STRING" id="1121419.SAMN05443529_10546"/>
<dbReference type="NCBIfam" id="TIGR00790">
    <property type="entry name" value="fnt"/>
    <property type="match status" value="1"/>
</dbReference>
<evidence type="ECO:0000256" key="2">
    <source>
        <dbReference type="ARBA" id="ARBA00022692"/>
    </source>
</evidence>
<evidence type="ECO:0000256" key="5">
    <source>
        <dbReference type="ARBA" id="ARBA00049660"/>
    </source>
</evidence>
<keyword evidence="8" id="KW-1185">Reference proteome</keyword>
<evidence type="ECO:0000256" key="4">
    <source>
        <dbReference type="ARBA" id="ARBA00023136"/>
    </source>
</evidence>
<dbReference type="InterPro" id="IPR000292">
    <property type="entry name" value="For/NO2_transpt"/>
</dbReference>
<dbReference type="AlphaFoldDB" id="A0A1G7W8V6"/>
<evidence type="ECO:0000313" key="7">
    <source>
        <dbReference type="EMBL" id="SDG67530.1"/>
    </source>
</evidence>
<dbReference type="GO" id="GO:0015499">
    <property type="term" value="F:formate transmembrane transporter activity"/>
    <property type="evidence" value="ECO:0007669"/>
    <property type="project" value="TreeGrafter"/>
</dbReference>
<accession>A0A1G7W8V6</accession>
<reference evidence="8" key="1">
    <citation type="submission" date="2016-10" db="EMBL/GenBank/DDBJ databases">
        <authorList>
            <person name="Varghese N."/>
            <person name="Submissions S."/>
        </authorList>
    </citation>
    <scope>NUCLEOTIDE SEQUENCE [LARGE SCALE GENOMIC DNA]</scope>
    <source>
        <strain evidence="8">DSM 8344</strain>
    </source>
</reference>
<dbReference type="OrthoDB" id="9786493at2"/>
<dbReference type="InterPro" id="IPR023271">
    <property type="entry name" value="Aquaporin-like"/>
</dbReference>
<proteinExistence type="inferred from homology"/>
<evidence type="ECO:0000256" key="6">
    <source>
        <dbReference type="SAM" id="Phobius"/>
    </source>
</evidence>
<dbReference type="Gene3D" id="1.20.1080.10">
    <property type="entry name" value="Glycerol uptake facilitator protein"/>
    <property type="match status" value="1"/>
</dbReference>
<dbReference type="GO" id="GO:0005886">
    <property type="term" value="C:plasma membrane"/>
    <property type="evidence" value="ECO:0007669"/>
    <property type="project" value="TreeGrafter"/>
</dbReference>
<dbReference type="Proteomes" id="UP000198656">
    <property type="component" value="Unassembled WGS sequence"/>
</dbReference>
<evidence type="ECO:0000256" key="3">
    <source>
        <dbReference type="ARBA" id="ARBA00022989"/>
    </source>
</evidence>
<sequence>METKNYLPPSEITNTAIQIGIKKVGMKYSNQFILAILAGAFIAFAAEGSNMAAFNLFAKPETYGLGKVLAGAIFGTGLMMVVLAGGELFTGNTLILGGVLDGKVKFKDMLKNWFFVYCGNFIGAILLAYMMVHSGLYNSGANVLGGVTIKIASYKVGLPFMSAFYLGVMCNMLVCLAVWMAYGAKDMVGKILAIFFPIWLFITSGFEHSIANMYYIPAGILAKANPSWVTESHLGSQALANLNWGTFVINNLVPVTLGNIVGGSFFVAGVYWFVYIKNDVKAERALINQPRSNAAK</sequence>
<feature type="transmembrane region" description="Helical" evidence="6">
    <location>
        <begin position="163"/>
        <end position="182"/>
    </location>
</feature>
<dbReference type="PANTHER" id="PTHR30520:SF6">
    <property type="entry name" value="FORMATE_NITRATE FAMILY TRANSPORTER (EUROFUNG)"/>
    <property type="match status" value="1"/>
</dbReference>
<dbReference type="InterPro" id="IPR024002">
    <property type="entry name" value="For/NO2_transpt_CS"/>
</dbReference>
<feature type="transmembrane region" description="Helical" evidence="6">
    <location>
        <begin position="194"/>
        <end position="216"/>
    </location>
</feature>
<keyword evidence="3 6" id="KW-1133">Transmembrane helix</keyword>
<dbReference type="RefSeq" id="WP_092331160.1">
    <property type="nucleotide sequence ID" value="NZ_FNCP01000005.1"/>
</dbReference>
<evidence type="ECO:0000313" key="8">
    <source>
        <dbReference type="Proteomes" id="UP000198656"/>
    </source>
</evidence>
<comment type="similarity">
    <text evidence="5">Belongs to the FNT transporter (TC 1.A.16) family.</text>
</comment>
<keyword evidence="2 6" id="KW-0812">Transmembrane</keyword>
<gene>
    <name evidence="7" type="ORF">SAMN05443529_10546</name>
</gene>
<keyword evidence="4 6" id="KW-0472">Membrane</keyword>
<feature type="transmembrane region" description="Helical" evidence="6">
    <location>
        <begin position="32"/>
        <end position="57"/>
    </location>
</feature>
<dbReference type="PANTHER" id="PTHR30520">
    <property type="entry name" value="FORMATE TRANSPORTER-RELATED"/>
    <property type="match status" value="1"/>
</dbReference>
<organism evidence="7 8">
    <name type="scientific">Desulfosporosinus hippei DSM 8344</name>
    <dbReference type="NCBI Taxonomy" id="1121419"/>
    <lineage>
        <taxon>Bacteria</taxon>
        <taxon>Bacillati</taxon>
        <taxon>Bacillota</taxon>
        <taxon>Clostridia</taxon>
        <taxon>Eubacteriales</taxon>
        <taxon>Desulfitobacteriaceae</taxon>
        <taxon>Desulfosporosinus</taxon>
    </lineage>
</organism>